<feature type="non-terminal residue" evidence="3">
    <location>
        <position position="1"/>
    </location>
</feature>
<dbReference type="AlphaFoldDB" id="A0A9J5Z1Z9"/>
<protein>
    <submittedName>
        <fullName evidence="3">Uncharacterized protein</fullName>
    </submittedName>
</protein>
<comment type="caution">
    <text evidence="3">The sequence shown here is derived from an EMBL/GenBank/DDBJ whole genome shotgun (WGS) entry which is preliminary data.</text>
</comment>
<feature type="region of interest" description="Disordered" evidence="1">
    <location>
        <begin position="81"/>
        <end position="113"/>
    </location>
</feature>
<keyword evidence="2" id="KW-1133">Transmembrane helix</keyword>
<dbReference type="EMBL" id="JACXVP010000005">
    <property type="protein sequence ID" value="KAG5606213.1"/>
    <property type="molecule type" value="Genomic_DNA"/>
</dbReference>
<name>A0A9J5Z1Z9_SOLCO</name>
<reference evidence="3 4" key="1">
    <citation type="submission" date="2020-09" db="EMBL/GenBank/DDBJ databases">
        <title>De no assembly of potato wild relative species, Solanum commersonii.</title>
        <authorList>
            <person name="Cho K."/>
        </authorList>
    </citation>
    <scope>NUCLEOTIDE SEQUENCE [LARGE SCALE GENOMIC DNA]</scope>
    <source>
        <strain evidence="3">LZ3.2</strain>
        <tissue evidence="3">Leaf</tissue>
    </source>
</reference>
<dbReference type="Proteomes" id="UP000824120">
    <property type="component" value="Chromosome 5"/>
</dbReference>
<evidence type="ECO:0000313" key="3">
    <source>
        <dbReference type="EMBL" id="KAG5606213.1"/>
    </source>
</evidence>
<evidence type="ECO:0000256" key="2">
    <source>
        <dbReference type="SAM" id="Phobius"/>
    </source>
</evidence>
<keyword evidence="2" id="KW-0472">Membrane</keyword>
<proteinExistence type="predicted"/>
<sequence length="113" mass="12917">ENSFFEGDLAFPGNSAIRPLVWQFLFEIVLLCFCLNVTKSKAAERITQAEKKPKGIAINDDSTKYLEFEANYGHYLAKRNKTAEKAKKRRPEDRQMNLVSHRKALTSPKVPVC</sequence>
<feature type="transmembrane region" description="Helical" evidence="2">
    <location>
        <begin position="20"/>
        <end position="38"/>
    </location>
</feature>
<accession>A0A9J5Z1Z9</accession>
<evidence type="ECO:0000313" key="4">
    <source>
        <dbReference type="Proteomes" id="UP000824120"/>
    </source>
</evidence>
<evidence type="ECO:0000256" key="1">
    <source>
        <dbReference type="SAM" id="MobiDB-lite"/>
    </source>
</evidence>
<keyword evidence="4" id="KW-1185">Reference proteome</keyword>
<gene>
    <name evidence="3" type="ORF">H5410_027705</name>
</gene>
<keyword evidence="2" id="KW-0812">Transmembrane</keyword>
<organism evidence="3 4">
    <name type="scientific">Solanum commersonii</name>
    <name type="common">Commerson's wild potato</name>
    <name type="synonym">Commerson's nightshade</name>
    <dbReference type="NCBI Taxonomy" id="4109"/>
    <lineage>
        <taxon>Eukaryota</taxon>
        <taxon>Viridiplantae</taxon>
        <taxon>Streptophyta</taxon>
        <taxon>Embryophyta</taxon>
        <taxon>Tracheophyta</taxon>
        <taxon>Spermatophyta</taxon>
        <taxon>Magnoliopsida</taxon>
        <taxon>eudicotyledons</taxon>
        <taxon>Gunneridae</taxon>
        <taxon>Pentapetalae</taxon>
        <taxon>asterids</taxon>
        <taxon>lamiids</taxon>
        <taxon>Solanales</taxon>
        <taxon>Solanaceae</taxon>
        <taxon>Solanoideae</taxon>
        <taxon>Solaneae</taxon>
        <taxon>Solanum</taxon>
    </lineage>
</organism>
<feature type="compositionally biased region" description="Basic and acidic residues" evidence="1">
    <location>
        <begin position="81"/>
        <end position="95"/>
    </location>
</feature>